<protein>
    <recommendedName>
        <fullName evidence="4">DUF1648 domain-containing protein</fullName>
    </recommendedName>
</protein>
<keyword evidence="3" id="KW-1185">Reference proteome</keyword>
<keyword evidence="1" id="KW-0812">Transmembrane</keyword>
<dbReference type="AlphaFoldDB" id="A0A5C8GLV4"/>
<comment type="caution">
    <text evidence="2">The sequence shown here is derived from an EMBL/GenBank/DDBJ whole genome shotgun (WGS) entry which is preliminary data.</text>
</comment>
<dbReference type="Proteomes" id="UP000321612">
    <property type="component" value="Unassembled WGS sequence"/>
</dbReference>
<organism evidence="2 3">
    <name type="scientific">Prevotella brunnea</name>
    <dbReference type="NCBI Taxonomy" id="2508867"/>
    <lineage>
        <taxon>Bacteria</taxon>
        <taxon>Pseudomonadati</taxon>
        <taxon>Bacteroidota</taxon>
        <taxon>Bacteroidia</taxon>
        <taxon>Bacteroidales</taxon>
        <taxon>Prevotellaceae</taxon>
        <taxon>Prevotella</taxon>
    </lineage>
</organism>
<feature type="transmembrane region" description="Helical" evidence="1">
    <location>
        <begin position="123"/>
        <end position="143"/>
    </location>
</feature>
<feature type="transmembrane region" description="Helical" evidence="1">
    <location>
        <begin position="5"/>
        <end position="26"/>
    </location>
</feature>
<dbReference type="RefSeq" id="WP_147785391.1">
    <property type="nucleotide sequence ID" value="NZ_SDIK01000011.1"/>
</dbReference>
<evidence type="ECO:0008006" key="4">
    <source>
        <dbReference type="Google" id="ProtNLM"/>
    </source>
</evidence>
<evidence type="ECO:0000313" key="2">
    <source>
        <dbReference type="EMBL" id="TXJ63105.1"/>
    </source>
</evidence>
<feature type="transmembrane region" description="Helical" evidence="1">
    <location>
        <begin position="46"/>
        <end position="66"/>
    </location>
</feature>
<gene>
    <name evidence="2" type="ORF">ETF27_01685</name>
</gene>
<evidence type="ECO:0000313" key="3">
    <source>
        <dbReference type="Proteomes" id="UP000321612"/>
    </source>
</evidence>
<keyword evidence="1" id="KW-0472">Membrane</keyword>
<name>A0A5C8GLV4_9BACT</name>
<dbReference type="EMBL" id="SDIK01000011">
    <property type="protein sequence ID" value="TXJ63105.1"/>
    <property type="molecule type" value="Genomic_DNA"/>
</dbReference>
<reference evidence="3" key="1">
    <citation type="submission" date="2019-05" db="EMBL/GenBank/DDBJ databases">
        <title>Prevotella brunnea sp. nov., isolated from a wound of a patient.</title>
        <authorList>
            <person name="Buhl M."/>
        </authorList>
    </citation>
    <scope>NUCLEOTIDE SEQUENCE [LARGE SCALE GENOMIC DNA]</scope>
    <source>
        <strain evidence="3">A2672</strain>
    </source>
</reference>
<evidence type="ECO:0000256" key="1">
    <source>
        <dbReference type="SAM" id="Phobius"/>
    </source>
</evidence>
<keyword evidence="1" id="KW-1133">Transmembrane helix</keyword>
<accession>A0A5C8GLV4</accession>
<feature type="transmembrane region" description="Helical" evidence="1">
    <location>
        <begin position="98"/>
        <end position="117"/>
    </location>
</feature>
<dbReference type="OrthoDB" id="9808690at2"/>
<proteinExistence type="predicted"/>
<sequence>MWNKFINLLSALFTALNVGVALWFYLTTDEIAIPAHWEALESAWGYGRSWLILPLSALSVFIYLLLRYSRRHTLVNLPFAVTNKVAAHPLIVSMMSRATFLITLALFYVVLAVAQLVPLHNVLLFLLFFLLLSDVVWHVIRIYRVRK</sequence>